<organism evidence="5">
    <name type="scientific">Arion vulgaris</name>
    <dbReference type="NCBI Taxonomy" id="1028688"/>
    <lineage>
        <taxon>Eukaryota</taxon>
        <taxon>Metazoa</taxon>
        <taxon>Spiralia</taxon>
        <taxon>Lophotrochozoa</taxon>
        <taxon>Mollusca</taxon>
        <taxon>Gastropoda</taxon>
        <taxon>Heterobranchia</taxon>
        <taxon>Euthyneura</taxon>
        <taxon>Panpulmonata</taxon>
        <taxon>Eupulmonata</taxon>
        <taxon>Stylommatophora</taxon>
        <taxon>Helicina</taxon>
        <taxon>Arionoidea</taxon>
        <taxon>Arionidae</taxon>
        <taxon>Arion</taxon>
    </lineage>
</organism>
<dbReference type="PRINTS" id="PR00449">
    <property type="entry name" value="RASTRNSFRMNG"/>
</dbReference>
<dbReference type="GO" id="GO:0005525">
    <property type="term" value="F:GTP binding"/>
    <property type="evidence" value="ECO:0007669"/>
    <property type="project" value="InterPro"/>
</dbReference>
<evidence type="ECO:0000313" key="5">
    <source>
        <dbReference type="EMBL" id="CEK75218.1"/>
    </source>
</evidence>
<dbReference type="Gene3D" id="3.40.50.300">
    <property type="entry name" value="P-loop containing nucleotide triphosphate hydrolases"/>
    <property type="match status" value="1"/>
</dbReference>
<reference evidence="5" key="1">
    <citation type="submission" date="2014-12" db="EMBL/GenBank/DDBJ databases">
        <title>Insight into the proteome of Arion vulgaris.</title>
        <authorList>
            <person name="Aradska J."/>
            <person name="Bulat T."/>
            <person name="Smidak R."/>
            <person name="Sarate P."/>
            <person name="Gangsoo J."/>
            <person name="Sialana F."/>
            <person name="Bilban M."/>
            <person name="Lubec G."/>
        </authorList>
    </citation>
    <scope>NUCLEOTIDE SEQUENCE</scope>
    <source>
        <tissue evidence="5">Skin</tissue>
    </source>
</reference>
<feature type="non-terminal residue" evidence="5">
    <location>
        <position position="1"/>
    </location>
</feature>
<dbReference type="PROSITE" id="PS51421">
    <property type="entry name" value="RAS"/>
    <property type="match status" value="1"/>
</dbReference>
<dbReference type="EC" id="3.6.5.2" evidence="2"/>
<comment type="catalytic activity">
    <reaction evidence="4">
        <text>GTP + H2O = GDP + phosphate + H(+)</text>
        <dbReference type="Rhea" id="RHEA:19669"/>
        <dbReference type="ChEBI" id="CHEBI:15377"/>
        <dbReference type="ChEBI" id="CHEBI:15378"/>
        <dbReference type="ChEBI" id="CHEBI:37565"/>
        <dbReference type="ChEBI" id="CHEBI:43474"/>
        <dbReference type="ChEBI" id="CHEBI:58189"/>
        <dbReference type="EC" id="3.6.5.2"/>
    </reaction>
</comment>
<dbReference type="SUPFAM" id="SSF52540">
    <property type="entry name" value="P-loop containing nucleoside triphosphate hydrolases"/>
    <property type="match status" value="1"/>
</dbReference>
<evidence type="ECO:0000256" key="3">
    <source>
        <dbReference type="ARBA" id="ARBA00022801"/>
    </source>
</evidence>
<evidence type="ECO:0000256" key="4">
    <source>
        <dbReference type="ARBA" id="ARBA00048098"/>
    </source>
</evidence>
<dbReference type="InterPro" id="IPR001806">
    <property type="entry name" value="Small_GTPase"/>
</dbReference>
<proteinExistence type="inferred from homology"/>
<dbReference type="SMART" id="SM00174">
    <property type="entry name" value="RHO"/>
    <property type="match status" value="1"/>
</dbReference>
<accession>A0A0B7A315</accession>
<sequence>FRSKICEKGNKPADSKYHFQVRLKQLPWRVWGCVSHHLGENISTPTDTEIMWCGTDRGRERLCSDSDCSVYDDEYRIVILGAENVGKTAICQIYIGGKEDDENCDRLVIQKTAKFRRAEFCTWDTVDGQTCCMRLSELRMPSAVSVDNGNDDTIIKTLTQRADGFLLVYSVVDKNSFWAATEYYDLIMHLRNHTDTPLVFIAHKTDCTTFQVVSSSNGRDAAFNIGASFYETSVRSDPEGIKYLFHDIIRQVRCVRIHARTHDQPCTRMRGLIHRLSLKSKRKRSKSMTRQKPKTA</sequence>
<protein>
    <recommendedName>
        <fullName evidence="2">small monomeric GTPase</fullName>
        <ecNumber evidence="2">3.6.5.2</ecNumber>
    </recommendedName>
</protein>
<dbReference type="InterPro" id="IPR027417">
    <property type="entry name" value="P-loop_NTPase"/>
</dbReference>
<dbReference type="Pfam" id="PF00071">
    <property type="entry name" value="Ras"/>
    <property type="match status" value="1"/>
</dbReference>
<gene>
    <name evidence="5" type="primary">ORF94564</name>
</gene>
<comment type="similarity">
    <text evidence="1">Belongs to the small GTPase superfamily. Ras family.</text>
</comment>
<dbReference type="AlphaFoldDB" id="A0A0B7A315"/>
<dbReference type="SMART" id="SM00175">
    <property type="entry name" value="RAB"/>
    <property type="match status" value="1"/>
</dbReference>
<dbReference type="InterPro" id="IPR051065">
    <property type="entry name" value="Ras-related_GTPase"/>
</dbReference>
<dbReference type="GO" id="GO:0003925">
    <property type="term" value="F:G protein activity"/>
    <property type="evidence" value="ECO:0007669"/>
    <property type="project" value="UniProtKB-EC"/>
</dbReference>
<dbReference type="EMBL" id="HACG01028353">
    <property type="protein sequence ID" value="CEK75218.1"/>
    <property type="molecule type" value="Transcribed_RNA"/>
</dbReference>
<name>A0A0B7A315_9EUPU</name>
<dbReference type="PANTHER" id="PTHR45704">
    <property type="entry name" value="RAS-LIKE FAMILY MEMBER 11"/>
    <property type="match status" value="1"/>
</dbReference>
<dbReference type="PROSITE" id="PS51419">
    <property type="entry name" value="RAB"/>
    <property type="match status" value="1"/>
</dbReference>
<keyword evidence="3" id="KW-0378">Hydrolase</keyword>
<dbReference type="SMART" id="SM00173">
    <property type="entry name" value="RAS"/>
    <property type="match status" value="1"/>
</dbReference>
<evidence type="ECO:0000256" key="2">
    <source>
        <dbReference type="ARBA" id="ARBA00011984"/>
    </source>
</evidence>
<evidence type="ECO:0000256" key="1">
    <source>
        <dbReference type="ARBA" id="ARBA00008344"/>
    </source>
</evidence>